<gene>
    <name evidence="2" type="ORF">E8E13_010814</name>
</gene>
<sequence>MGMADLSVRTAATQPRIPCGNDSQNFEGYYYRDLEDFCNANPDLWDSKDEDDDGDVVKCSSEIRGGEVLLQQRLFKISAQETLQEALQAYRRRLVNNSEEYDDKEEEDPNESDRYREPDDDEDDEEKKIAEDGLMYRYIPVSDILTFSAET</sequence>
<keyword evidence="3" id="KW-1185">Reference proteome</keyword>
<dbReference type="AlphaFoldDB" id="A0A9P4TL23"/>
<dbReference type="EMBL" id="SWKU01000005">
    <property type="protein sequence ID" value="KAF3006857.1"/>
    <property type="molecule type" value="Genomic_DNA"/>
</dbReference>
<dbReference type="Proteomes" id="UP000801428">
    <property type="component" value="Unassembled WGS sequence"/>
</dbReference>
<comment type="caution">
    <text evidence="2">The sequence shown here is derived from an EMBL/GenBank/DDBJ whole genome shotgun (WGS) entry which is preliminary data.</text>
</comment>
<evidence type="ECO:0000313" key="2">
    <source>
        <dbReference type="EMBL" id="KAF3006857.1"/>
    </source>
</evidence>
<accession>A0A9P4TL23</accession>
<feature type="region of interest" description="Disordered" evidence="1">
    <location>
        <begin position="94"/>
        <end position="132"/>
    </location>
</feature>
<feature type="compositionally biased region" description="Acidic residues" evidence="1">
    <location>
        <begin position="99"/>
        <end position="110"/>
    </location>
</feature>
<evidence type="ECO:0000313" key="3">
    <source>
        <dbReference type="Proteomes" id="UP000801428"/>
    </source>
</evidence>
<protein>
    <submittedName>
        <fullName evidence="2">Uncharacterized protein</fullName>
    </submittedName>
</protein>
<organism evidence="2 3">
    <name type="scientific">Curvularia kusanoi</name>
    <name type="common">Cochliobolus kusanoi</name>
    <dbReference type="NCBI Taxonomy" id="90978"/>
    <lineage>
        <taxon>Eukaryota</taxon>
        <taxon>Fungi</taxon>
        <taxon>Dikarya</taxon>
        <taxon>Ascomycota</taxon>
        <taxon>Pezizomycotina</taxon>
        <taxon>Dothideomycetes</taxon>
        <taxon>Pleosporomycetidae</taxon>
        <taxon>Pleosporales</taxon>
        <taxon>Pleosporineae</taxon>
        <taxon>Pleosporaceae</taxon>
        <taxon>Curvularia</taxon>
    </lineage>
</organism>
<name>A0A9P4TL23_CURKU</name>
<evidence type="ECO:0000256" key="1">
    <source>
        <dbReference type="SAM" id="MobiDB-lite"/>
    </source>
</evidence>
<reference evidence="2" key="1">
    <citation type="submission" date="2019-04" db="EMBL/GenBank/DDBJ databases">
        <title>Sequencing of skin fungus with MAO and IRED activity.</title>
        <authorList>
            <person name="Marsaioli A.J."/>
            <person name="Bonatto J.M.C."/>
            <person name="Reis Junior O."/>
        </authorList>
    </citation>
    <scope>NUCLEOTIDE SEQUENCE</scope>
    <source>
        <strain evidence="2">30M1</strain>
    </source>
</reference>
<proteinExistence type="predicted"/>